<evidence type="ECO:0000256" key="2">
    <source>
        <dbReference type="ARBA" id="ARBA00023002"/>
    </source>
</evidence>
<dbReference type="GO" id="GO:0004497">
    <property type="term" value="F:monooxygenase activity"/>
    <property type="evidence" value="ECO:0007669"/>
    <property type="project" value="UniProtKB-KW"/>
</dbReference>
<dbReference type="Gene3D" id="3.50.50.60">
    <property type="entry name" value="FAD/NAD(P)-binding domain"/>
    <property type="match status" value="1"/>
</dbReference>
<protein>
    <recommendedName>
        <fullName evidence="7">FAD-binding protein</fullName>
    </recommendedName>
</protein>
<keyword evidence="4" id="KW-0472">Membrane</keyword>
<keyword evidence="4" id="KW-1133">Transmembrane helix</keyword>
<dbReference type="EMBL" id="JAKWBI020000603">
    <property type="protein sequence ID" value="KAJ2893454.1"/>
    <property type="molecule type" value="Genomic_DNA"/>
</dbReference>
<dbReference type="Pfam" id="PF13450">
    <property type="entry name" value="NAD_binding_8"/>
    <property type="match status" value="1"/>
</dbReference>
<dbReference type="Proteomes" id="UP001201980">
    <property type="component" value="Unassembled WGS sequence"/>
</dbReference>
<evidence type="ECO:0000256" key="3">
    <source>
        <dbReference type="ARBA" id="ARBA00023033"/>
    </source>
</evidence>
<keyword evidence="2" id="KW-0560">Oxidoreductase</keyword>
<sequence>MENPQSLQNLSAIVIGAGFGGLSAAVELARRGASVRVFESYTDMKKHGDVIQIPANATRLFEYWGGGVLDEGDCHWARVRYGLLDRAVSVLFPLLKEIR</sequence>
<evidence type="ECO:0000313" key="6">
    <source>
        <dbReference type="Proteomes" id="UP001201980"/>
    </source>
</evidence>
<reference evidence="5" key="1">
    <citation type="submission" date="2022-07" db="EMBL/GenBank/DDBJ databases">
        <title>Draft genome sequence of Zalerion maritima ATCC 34329, a (micro)plastics degrading marine fungus.</title>
        <authorList>
            <person name="Paco A."/>
            <person name="Goncalves M.F.M."/>
            <person name="Rocha-Santos T.A.P."/>
            <person name="Alves A."/>
        </authorList>
    </citation>
    <scope>NUCLEOTIDE SEQUENCE</scope>
    <source>
        <strain evidence="5">ATCC 34329</strain>
    </source>
</reference>
<dbReference type="PANTHER" id="PTHR13789:SF236">
    <property type="entry name" value="MONOOXYGENASE, PUTATIVE (AFU_ORTHOLOGUE AFUA_6G12060)-RELATED"/>
    <property type="match status" value="1"/>
</dbReference>
<evidence type="ECO:0000313" key="5">
    <source>
        <dbReference type="EMBL" id="KAJ2893454.1"/>
    </source>
</evidence>
<keyword evidence="4" id="KW-0812">Transmembrane</keyword>
<dbReference type="InterPro" id="IPR050493">
    <property type="entry name" value="FAD-dep_Monooxygenase_BioMet"/>
</dbReference>
<gene>
    <name evidence="5" type="ORF">MKZ38_008662</name>
</gene>
<comment type="caution">
    <text evidence="5">The sequence shown here is derived from an EMBL/GenBank/DDBJ whole genome shotgun (WGS) entry which is preliminary data.</text>
</comment>
<dbReference type="AlphaFoldDB" id="A0AAD5RH08"/>
<name>A0AAD5RH08_9PEZI</name>
<comment type="similarity">
    <text evidence="1">Belongs to the paxM FAD-dependent monooxygenase family.</text>
</comment>
<keyword evidence="6" id="KW-1185">Reference proteome</keyword>
<organism evidence="5 6">
    <name type="scientific">Zalerion maritima</name>
    <dbReference type="NCBI Taxonomy" id="339359"/>
    <lineage>
        <taxon>Eukaryota</taxon>
        <taxon>Fungi</taxon>
        <taxon>Dikarya</taxon>
        <taxon>Ascomycota</taxon>
        <taxon>Pezizomycotina</taxon>
        <taxon>Sordariomycetes</taxon>
        <taxon>Lulworthiomycetidae</taxon>
        <taxon>Lulworthiales</taxon>
        <taxon>Lulworthiaceae</taxon>
        <taxon>Zalerion</taxon>
    </lineage>
</organism>
<dbReference type="SUPFAM" id="SSF51905">
    <property type="entry name" value="FAD/NAD(P)-binding domain"/>
    <property type="match status" value="1"/>
</dbReference>
<dbReference type="PANTHER" id="PTHR13789">
    <property type="entry name" value="MONOOXYGENASE"/>
    <property type="match status" value="1"/>
</dbReference>
<evidence type="ECO:0000256" key="4">
    <source>
        <dbReference type="SAM" id="Phobius"/>
    </source>
</evidence>
<dbReference type="InterPro" id="IPR036188">
    <property type="entry name" value="FAD/NAD-bd_sf"/>
</dbReference>
<dbReference type="Gene3D" id="3.30.9.30">
    <property type="match status" value="1"/>
</dbReference>
<evidence type="ECO:0000256" key="1">
    <source>
        <dbReference type="ARBA" id="ARBA00007992"/>
    </source>
</evidence>
<proteinExistence type="inferred from homology"/>
<evidence type="ECO:0008006" key="7">
    <source>
        <dbReference type="Google" id="ProtNLM"/>
    </source>
</evidence>
<keyword evidence="3" id="KW-0503">Monooxygenase</keyword>
<accession>A0AAD5RH08</accession>
<feature type="transmembrane region" description="Helical" evidence="4">
    <location>
        <begin position="6"/>
        <end position="26"/>
    </location>
</feature>